<dbReference type="Pfam" id="PF02291">
    <property type="entry name" value="TFIID-31kDa"/>
    <property type="match status" value="1"/>
</dbReference>
<dbReference type="SUPFAM" id="SSF47113">
    <property type="entry name" value="Histone-fold"/>
    <property type="match status" value="1"/>
</dbReference>
<dbReference type="GO" id="GO:0000124">
    <property type="term" value="C:SAGA complex"/>
    <property type="evidence" value="ECO:0007669"/>
    <property type="project" value="TreeGrafter"/>
</dbReference>
<organism evidence="7 8">
    <name type="scientific">Clunio marinus</name>
    <dbReference type="NCBI Taxonomy" id="568069"/>
    <lineage>
        <taxon>Eukaryota</taxon>
        <taxon>Metazoa</taxon>
        <taxon>Ecdysozoa</taxon>
        <taxon>Arthropoda</taxon>
        <taxon>Hexapoda</taxon>
        <taxon>Insecta</taxon>
        <taxon>Pterygota</taxon>
        <taxon>Neoptera</taxon>
        <taxon>Endopterygota</taxon>
        <taxon>Diptera</taxon>
        <taxon>Nematocera</taxon>
        <taxon>Chironomoidea</taxon>
        <taxon>Chironomidae</taxon>
        <taxon>Clunio</taxon>
    </lineage>
</organism>
<evidence type="ECO:0000313" key="7">
    <source>
        <dbReference type="EMBL" id="CRL01922.1"/>
    </source>
</evidence>
<comment type="similarity">
    <text evidence="2">Belongs to the TAF9 family.</text>
</comment>
<feature type="compositionally biased region" description="Low complexity" evidence="6">
    <location>
        <begin position="169"/>
        <end position="187"/>
    </location>
</feature>
<dbReference type="PANTHER" id="PTHR48068">
    <property type="entry name" value="TAF9 RNA POLYMERASE II, TATA BOX-BINDING PROTEIN (TBP)-ASSOCIATED FACTOR"/>
    <property type="match status" value="1"/>
</dbReference>
<keyword evidence="8" id="KW-1185">Reference proteome</keyword>
<evidence type="ECO:0000256" key="4">
    <source>
        <dbReference type="ARBA" id="ARBA00023163"/>
    </source>
</evidence>
<evidence type="ECO:0000256" key="6">
    <source>
        <dbReference type="SAM" id="MobiDB-lite"/>
    </source>
</evidence>
<feature type="region of interest" description="Disordered" evidence="6">
    <location>
        <begin position="169"/>
        <end position="190"/>
    </location>
</feature>
<comment type="subcellular location">
    <subcellularLocation>
        <location evidence="1">Nucleus</location>
    </subcellularLocation>
</comment>
<gene>
    <name evidence="7" type="ORF">CLUMA_CG015170</name>
</gene>
<accession>A0A1J1IQB2</accession>
<dbReference type="GO" id="GO:0016251">
    <property type="term" value="F:RNA polymerase II general transcription initiation factor activity"/>
    <property type="evidence" value="ECO:0007669"/>
    <property type="project" value="TreeGrafter"/>
</dbReference>
<evidence type="ECO:0000256" key="5">
    <source>
        <dbReference type="ARBA" id="ARBA00023242"/>
    </source>
</evidence>
<dbReference type="InterPro" id="IPR003162">
    <property type="entry name" value="TFIID-31"/>
</dbReference>
<feature type="region of interest" description="Disordered" evidence="6">
    <location>
        <begin position="1"/>
        <end position="24"/>
    </location>
</feature>
<protein>
    <submittedName>
        <fullName evidence="7">CLUMA_CG015170, isoform A</fullName>
    </submittedName>
</protein>
<dbReference type="PANTHER" id="PTHR48068:SF4">
    <property type="entry name" value="TATA-BOX BINDING PROTEIN ASSOCIATED FACTOR 9"/>
    <property type="match status" value="1"/>
</dbReference>
<dbReference type="Proteomes" id="UP000183832">
    <property type="component" value="Unassembled WGS sequence"/>
</dbReference>
<proteinExistence type="inferred from homology"/>
<dbReference type="Gene3D" id="1.10.20.10">
    <property type="entry name" value="Histone, subunit A"/>
    <property type="match status" value="1"/>
</dbReference>
<reference evidence="7 8" key="1">
    <citation type="submission" date="2015-04" db="EMBL/GenBank/DDBJ databases">
        <authorList>
            <person name="Syromyatnikov M.Y."/>
            <person name="Popov V.N."/>
        </authorList>
    </citation>
    <scope>NUCLEOTIDE SEQUENCE [LARGE SCALE GENOMIC DNA]</scope>
</reference>
<dbReference type="AlphaFoldDB" id="A0A1J1IQB2"/>
<dbReference type="GO" id="GO:0005669">
    <property type="term" value="C:transcription factor TFIID complex"/>
    <property type="evidence" value="ECO:0007669"/>
    <property type="project" value="TreeGrafter"/>
</dbReference>
<feature type="region of interest" description="Disordered" evidence="6">
    <location>
        <begin position="214"/>
        <end position="260"/>
    </location>
</feature>
<name>A0A1J1IQB2_9DIPT</name>
<feature type="compositionally biased region" description="Polar residues" evidence="6">
    <location>
        <begin position="223"/>
        <end position="234"/>
    </location>
</feature>
<dbReference type="InterPro" id="IPR051431">
    <property type="entry name" value="TFIID_subunit_9"/>
</dbReference>
<dbReference type="EMBL" id="CVRI01000057">
    <property type="protein sequence ID" value="CRL01922.1"/>
    <property type="molecule type" value="Genomic_DNA"/>
</dbReference>
<dbReference type="OrthoDB" id="341924at2759"/>
<dbReference type="InterPro" id="IPR009072">
    <property type="entry name" value="Histone-fold"/>
</dbReference>
<evidence type="ECO:0000313" key="8">
    <source>
        <dbReference type="Proteomes" id="UP000183832"/>
    </source>
</evidence>
<sequence length="260" mass="28210">MASFLPIHGNEQIKEKTKTSNQSKQLPKDAQVIISILRDLGINDFEPRVINQLLEFTYRYVTTILDDAKVYASHSKKKGIDLEDVKLASTMLLDKSFTGPPPREVLLEVAKQKNSQPLPTIKPHSGIRLPPDRHCLLAANYKLRAATSQAPTKKLVKSALADGMSTVKTKLSTTGSSSPSGAATKKPTLGQTVKAAGQSIVSIPKPVFKVAKPIVNKPRPLPTSATSSSHQQGIVTIKMDTDSESSGLKRKRSDDFDSLS</sequence>
<keyword evidence="3" id="KW-0805">Transcription regulation</keyword>
<dbReference type="STRING" id="568069.A0A1J1IQB2"/>
<evidence type="ECO:0000256" key="3">
    <source>
        <dbReference type="ARBA" id="ARBA00023015"/>
    </source>
</evidence>
<dbReference type="GO" id="GO:0046982">
    <property type="term" value="F:protein heterodimerization activity"/>
    <property type="evidence" value="ECO:0007669"/>
    <property type="project" value="InterPro"/>
</dbReference>
<evidence type="ECO:0000256" key="2">
    <source>
        <dbReference type="ARBA" id="ARBA00007646"/>
    </source>
</evidence>
<keyword evidence="5" id="KW-0539">Nucleus</keyword>
<dbReference type="GO" id="GO:0051123">
    <property type="term" value="P:RNA polymerase II preinitiation complex assembly"/>
    <property type="evidence" value="ECO:0007669"/>
    <property type="project" value="TreeGrafter"/>
</dbReference>
<evidence type="ECO:0000256" key="1">
    <source>
        <dbReference type="ARBA" id="ARBA00004123"/>
    </source>
</evidence>
<dbReference type="FunFam" id="1.10.20.10:FF:000018">
    <property type="entry name" value="Transcription initiation factor TFIID subunit 9"/>
    <property type="match status" value="1"/>
</dbReference>
<dbReference type="GO" id="GO:0003713">
    <property type="term" value="F:transcription coactivator activity"/>
    <property type="evidence" value="ECO:0007669"/>
    <property type="project" value="TreeGrafter"/>
</dbReference>
<dbReference type="CDD" id="cd07979">
    <property type="entry name" value="HFD_TAF9"/>
    <property type="match status" value="1"/>
</dbReference>
<keyword evidence="4" id="KW-0804">Transcription</keyword>